<dbReference type="GO" id="GO:0015833">
    <property type="term" value="P:peptide transport"/>
    <property type="evidence" value="ECO:0007669"/>
    <property type="project" value="InterPro"/>
</dbReference>
<dbReference type="InterPro" id="IPR003439">
    <property type="entry name" value="ABC_transporter-like_ATP-bd"/>
</dbReference>
<evidence type="ECO:0000313" key="5">
    <source>
        <dbReference type="EMBL" id="AKA73186.1"/>
    </source>
</evidence>
<dbReference type="SUPFAM" id="SSF52540">
    <property type="entry name" value="P-loop containing nucleoside triphosphate hydrolases"/>
    <property type="match status" value="1"/>
</dbReference>
<dbReference type="PROSITE" id="PS50893">
    <property type="entry name" value="ABC_TRANSPORTER_2"/>
    <property type="match status" value="1"/>
</dbReference>
<dbReference type="Proteomes" id="UP000269431">
    <property type="component" value="Chromosome"/>
</dbReference>
<keyword evidence="1" id="KW-0813">Transport</keyword>
<dbReference type="RefSeq" id="WP_010924108.1">
    <property type="nucleotide sequence ID" value="NZ_CP011055.2"/>
</dbReference>
<dbReference type="PANTHER" id="PTHR43230">
    <property type="entry name" value="ABC-TYPE DIPEPTIDE/OLIGOPEPTIDE TRANSPORT SYSTEM, ATPASE COMPONENT"/>
    <property type="match status" value="1"/>
</dbReference>
<reference evidence="8 14" key="4">
    <citation type="journal article" date="2018" name="Proc. Natl. Acad. Sci. U.S.A.">
        <title>Nonmutational mechanism of inheritance in the Archaeon Sulfolobus solfataricus.</title>
        <authorList>
            <person name="Payne S."/>
            <person name="McCarthy S."/>
            <person name="Johnson T."/>
            <person name="North E."/>
            <person name="Blum P."/>
        </authorList>
    </citation>
    <scope>NUCLEOTIDE SEQUENCE [LARGE SCALE GENOMIC DNA]</scope>
    <source>
        <strain evidence="8 14">SUL120</strain>
    </source>
</reference>
<evidence type="ECO:0000256" key="1">
    <source>
        <dbReference type="ARBA" id="ARBA00022448"/>
    </source>
</evidence>
<evidence type="ECO:0000313" key="11">
    <source>
        <dbReference type="Proteomes" id="UP000033085"/>
    </source>
</evidence>
<dbReference type="EMBL" id="CP033241">
    <property type="protein sequence ID" value="AZF83370.1"/>
    <property type="molecule type" value="Genomic_DNA"/>
</dbReference>
<evidence type="ECO:0000313" key="9">
    <source>
        <dbReference type="EMBL" id="SAI86692.1"/>
    </source>
</evidence>
<dbReference type="GO" id="GO:0005524">
    <property type="term" value="F:ATP binding"/>
    <property type="evidence" value="ECO:0007669"/>
    <property type="project" value="UniProtKB-KW"/>
</dbReference>
<reference evidence="13" key="2">
    <citation type="submission" date="2016-04" db="EMBL/GenBank/DDBJ databases">
        <authorList>
            <person name="Shah S.A."/>
            <person name="Garrett R.A."/>
        </authorList>
    </citation>
    <scope>NUCLEOTIDE SEQUENCE [LARGE SCALE GENOMIC DNA]</scope>
    <source>
        <strain evidence="13">ATCC 35091 / DSM 1616 / JCM 8930 / NBRC 15331 / P1</strain>
    </source>
</reference>
<keyword evidence="3 5" id="KW-0067">ATP-binding</keyword>
<evidence type="ECO:0000313" key="6">
    <source>
        <dbReference type="EMBL" id="AKA75884.1"/>
    </source>
</evidence>
<dbReference type="EMBL" id="CP011055">
    <property type="protein sequence ID" value="AKA73186.1"/>
    <property type="molecule type" value="Genomic_DNA"/>
</dbReference>
<dbReference type="Proteomes" id="UP000033106">
    <property type="component" value="Chromosome"/>
</dbReference>
<dbReference type="EMBL" id="CP011056">
    <property type="protein sequence ID" value="AKA75884.1"/>
    <property type="molecule type" value="Genomic_DNA"/>
</dbReference>
<reference evidence="5" key="5">
    <citation type="submission" date="2018-10" db="EMBL/GenBank/DDBJ databases">
        <authorList>
            <person name="McCarthy S."/>
            <person name="Gradnigo J."/>
            <person name="Johnson T."/>
            <person name="Payne S."/>
            <person name="Lipzen A."/>
            <person name="Schackwitz W."/>
            <person name="Martin J."/>
            <person name="Moriyama E."/>
            <person name="Blum P."/>
        </authorList>
    </citation>
    <scope>NUCLEOTIDE SEQUENCE</scope>
    <source>
        <strain evidence="5">SARC-B</strain>
        <strain evidence="6">SARC-C</strain>
        <strain evidence="7">SULA</strain>
    </source>
</reference>
<dbReference type="OrthoDB" id="18209at2157"/>
<evidence type="ECO:0000313" key="8">
    <source>
        <dbReference type="EMBL" id="AZF83370.1"/>
    </source>
</evidence>
<dbReference type="CDD" id="cd03257">
    <property type="entry name" value="ABC_NikE_OppD_transporters"/>
    <property type="match status" value="1"/>
</dbReference>
<dbReference type="GeneID" id="44128764"/>
<keyword evidence="2" id="KW-0547">Nucleotide-binding</keyword>
<organism evidence="5 11">
    <name type="scientific">Saccharolobus solfataricus</name>
    <name type="common">Sulfolobus solfataricus</name>
    <dbReference type="NCBI Taxonomy" id="2287"/>
    <lineage>
        <taxon>Archaea</taxon>
        <taxon>Thermoproteota</taxon>
        <taxon>Thermoprotei</taxon>
        <taxon>Sulfolobales</taxon>
        <taxon>Sulfolobaceae</taxon>
        <taxon>Saccharolobus</taxon>
    </lineage>
</organism>
<evidence type="ECO:0000313" key="12">
    <source>
        <dbReference type="Proteomes" id="UP000033106"/>
    </source>
</evidence>
<proteinExistence type="predicted"/>
<dbReference type="PATRIC" id="fig|2287.6.peg.868"/>
<reference evidence="10 11" key="1">
    <citation type="journal article" date="2015" name="Genome Announc.">
        <title>Complete Genome Sequence of Sulfolobus solfataricus Strain 98/2 and Evolved Derivatives.</title>
        <authorList>
            <person name="McCarthy S."/>
            <person name="Gradnigo J."/>
            <person name="Johnson T."/>
            <person name="Payne S."/>
            <person name="Lipzen A."/>
            <person name="Martin J."/>
            <person name="Schackwitz W."/>
            <person name="Moriyama E."/>
            <person name="Blum P."/>
        </authorList>
    </citation>
    <scope>NUCLEOTIDE SEQUENCE [LARGE SCALE GENOMIC DNA]</scope>
    <source>
        <strain evidence="10">98/2 SULC</strain>
        <strain evidence="5">SARC-B</strain>
        <strain evidence="6">SARC-C</strain>
        <strain evidence="7 12">SULA</strain>
        <strain evidence="11">SULB</strain>
    </source>
</reference>
<sequence length="267" mass="30451">MSDKLIELIHVYKDFIVRKGVFGKEHRPGIWDVNMDIRKNEIVGMVGGSGGGKTVIAWMIVGLLKPTKGSIIYTPMGLDVTKANKKQLKQYRADVQLVFQDPYSSLDPAHTVKWHIERPLKIYKYRGDIEERIKELLREVALTPPEDFLNKYPFQLSGGQRQRVYLARVLALNPKVLIADEPVSNVDASIRASLLDLFKRLRDEKGISIMYITHDIATIGYVADRVYVVKNGRIVEEGDVGTIISHPKHEYTRLLIEAVPDPYKRIE</sequence>
<evidence type="ECO:0000313" key="10">
    <source>
        <dbReference type="Proteomes" id="UP000033057"/>
    </source>
</evidence>
<feature type="domain" description="ABC transporter" evidence="4">
    <location>
        <begin position="6"/>
        <end position="256"/>
    </location>
</feature>
<evidence type="ECO:0000313" key="14">
    <source>
        <dbReference type="Proteomes" id="UP000269431"/>
    </source>
</evidence>
<name>A0A0E3GT46_SACSO</name>
<dbReference type="KEGG" id="ssol:SULB_0824"/>
<evidence type="ECO:0000256" key="3">
    <source>
        <dbReference type="ARBA" id="ARBA00022840"/>
    </source>
</evidence>
<dbReference type="PANTHER" id="PTHR43230:SF3">
    <property type="entry name" value="ABC-TYPE DIPEPTIDE_OLIGOPEPTIDE TRANSPORT SYSTEM, ATPASE COMPONENT"/>
    <property type="match status" value="1"/>
</dbReference>
<dbReference type="GO" id="GO:0016887">
    <property type="term" value="F:ATP hydrolysis activity"/>
    <property type="evidence" value="ECO:0007669"/>
    <property type="project" value="InterPro"/>
</dbReference>
<protein>
    <submittedName>
        <fullName evidence="5">ABC transporter ATP-binding protein</fullName>
    </submittedName>
    <submittedName>
        <fullName evidence="9">Peptide ABC transporter ATPase</fullName>
    </submittedName>
</protein>
<dbReference type="Proteomes" id="UP000033085">
    <property type="component" value="Chromosome"/>
</dbReference>
<gene>
    <name evidence="9" type="ORF">SSOP1_3138</name>
    <name evidence="7" type="ORF">SULA_0822</name>
    <name evidence="5" type="ORF">SULB_0824</name>
    <name evidence="6" type="ORF">SULC_0822</name>
    <name evidence="8" type="ORF">SULZ_04245</name>
</gene>
<dbReference type="KEGG" id="ssof:SULC_0822"/>
<evidence type="ECO:0000313" key="7">
    <source>
        <dbReference type="EMBL" id="AKA78577.1"/>
    </source>
</evidence>
<accession>A0A0E3GT46</accession>
<dbReference type="Pfam" id="PF08352">
    <property type="entry name" value="oligo_HPY"/>
    <property type="match status" value="1"/>
</dbReference>
<reference evidence="9" key="3">
    <citation type="submission" date="2016-04" db="EMBL/GenBank/DDBJ databases">
        <authorList>
            <person name="Evans L.H."/>
            <person name="Alamgir A."/>
            <person name="Owens N."/>
            <person name="Weber N.D."/>
            <person name="Virtaneva K."/>
            <person name="Barbian K."/>
            <person name="Babar A."/>
            <person name="Rosenke K."/>
        </authorList>
    </citation>
    <scope>NUCLEOTIDE SEQUENCE</scope>
    <source>
        <strain evidence="9">P1</strain>
    </source>
</reference>
<dbReference type="EMBL" id="LT549890">
    <property type="protein sequence ID" value="SAI86692.1"/>
    <property type="molecule type" value="Genomic_DNA"/>
</dbReference>
<dbReference type="KEGG" id="ssoa:SULA_0822"/>
<dbReference type="InterPro" id="IPR003593">
    <property type="entry name" value="AAA+_ATPase"/>
</dbReference>
<evidence type="ECO:0000256" key="2">
    <source>
        <dbReference type="ARBA" id="ARBA00022741"/>
    </source>
</evidence>
<dbReference type="Proteomes" id="UP000033057">
    <property type="component" value="Chromosome"/>
</dbReference>
<evidence type="ECO:0000313" key="13">
    <source>
        <dbReference type="Proteomes" id="UP000076770"/>
    </source>
</evidence>
<dbReference type="Pfam" id="PF00005">
    <property type="entry name" value="ABC_tran"/>
    <property type="match status" value="1"/>
</dbReference>
<dbReference type="Proteomes" id="UP000076770">
    <property type="component" value="Chromosome i"/>
</dbReference>
<evidence type="ECO:0000259" key="4">
    <source>
        <dbReference type="PROSITE" id="PS50893"/>
    </source>
</evidence>
<dbReference type="EMBL" id="CP011057">
    <property type="protein sequence ID" value="AKA78577.1"/>
    <property type="molecule type" value="Genomic_DNA"/>
</dbReference>
<dbReference type="AlphaFoldDB" id="A0A0E3GT46"/>
<dbReference type="InterPro" id="IPR027417">
    <property type="entry name" value="P-loop_NTPase"/>
</dbReference>
<dbReference type="SMART" id="SM00382">
    <property type="entry name" value="AAA"/>
    <property type="match status" value="1"/>
</dbReference>
<dbReference type="InterPro" id="IPR013563">
    <property type="entry name" value="Oligopep_ABC_C"/>
</dbReference>
<dbReference type="GeneID" id="1453064"/>
<dbReference type="Gene3D" id="3.40.50.300">
    <property type="entry name" value="P-loop containing nucleotide triphosphate hydrolases"/>
    <property type="match status" value="1"/>
</dbReference>